<feature type="region of interest" description="Disordered" evidence="1">
    <location>
        <begin position="30"/>
        <end position="65"/>
    </location>
</feature>
<dbReference type="WBParaSite" id="Minc3s01136g21072">
    <property type="protein sequence ID" value="Minc3s01136g21072"/>
    <property type="gene ID" value="Minc3s01136g21072"/>
</dbReference>
<accession>A0A914M0Z0</accession>
<feature type="compositionally biased region" description="Low complexity" evidence="1">
    <location>
        <begin position="49"/>
        <end position="58"/>
    </location>
</feature>
<evidence type="ECO:0000313" key="2">
    <source>
        <dbReference type="Proteomes" id="UP000887563"/>
    </source>
</evidence>
<dbReference type="Proteomes" id="UP000887563">
    <property type="component" value="Unplaced"/>
</dbReference>
<dbReference type="AlphaFoldDB" id="A0A914M0Z0"/>
<reference evidence="3" key="1">
    <citation type="submission" date="2022-11" db="UniProtKB">
        <authorList>
            <consortium name="WormBaseParasite"/>
        </authorList>
    </citation>
    <scope>IDENTIFICATION</scope>
</reference>
<sequence length="65" mass="7872">MPHATINYQYARCNSQNDLQVRQQTRRLNKNPFKTQHQQNSILHSNVSQQKHQPQSQQYFLKTYQ</sequence>
<protein>
    <submittedName>
        <fullName evidence="3">Candidate secreted effector</fullName>
    </submittedName>
</protein>
<proteinExistence type="predicted"/>
<name>A0A914M0Z0_MELIC</name>
<keyword evidence="2" id="KW-1185">Reference proteome</keyword>
<evidence type="ECO:0000313" key="3">
    <source>
        <dbReference type="WBParaSite" id="Minc3s01136g21072"/>
    </source>
</evidence>
<feature type="compositionally biased region" description="Polar residues" evidence="1">
    <location>
        <begin position="32"/>
        <end position="48"/>
    </location>
</feature>
<organism evidence="2 3">
    <name type="scientific">Meloidogyne incognita</name>
    <name type="common">Southern root-knot nematode worm</name>
    <name type="synonym">Oxyuris incognita</name>
    <dbReference type="NCBI Taxonomy" id="6306"/>
    <lineage>
        <taxon>Eukaryota</taxon>
        <taxon>Metazoa</taxon>
        <taxon>Ecdysozoa</taxon>
        <taxon>Nematoda</taxon>
        <taxon>Chromadorea</taxon>
        <taxon>Rhabditida</taxon>
        <taxon>Tylenchina</taxon>
        <taxon>Tylenchomorpha</taxon>
        <taxon>Tylenchoidea</taxon>
        <taxon>Meloidogynidae</taxon>
        <taxon>Meloidogyninae</taxon>
        <taxon>Meloidogyne</taxon>
        <taxon>Meloidogyne incognita group</taxon>
    </lineage>
</organism>
<evidence type="ECO:0000256" key="1">
    <source>
        <dbReference type="SAM" id="MobiDB-lite"/>
    </source>
</evidence>